<proteinExistence type="predicted"/>
<name>A0A9X3NB18_9ACTN</name>
<reference evidence="1" key="1">
    <citation type="submission" date="2022-10" db="EMBL/GenBank/DDBJ databases">
        <title>The WGS of Solirubrobacter phytolaccae KCTC 29190.</title>
        <authorList>
            <person name="Jiang Z."/>
        </authorList>
    </citation>
    <scope>NUCLEOTIDE SEQUENCE</scope>
    <source>
        <strain evidence="1">KCTC 29190</strain>
    </source>
</reference>
<accession>A0A9X3NB18</accession>
<dbReference type="EMBL" id="JAPDDP010000004">
    <property type="protein sequence ID" value="MDA0179397.1"/>
    <property type="molecule type" value="Genomic_DNA"/>
</dbReference>
<sequence length="177" mass="19609">MPLEALALSRAWVSTGLPGYREPDDPYVTYSAFDLDALPPITRPLDVELRWLLEQPQVEDSLADDEPPPGRPAIASELDALIGTLDLRLPAAFETFVRDPAPRTRVRSPTACYLDLGEHVVAAPGGGWLVHFLSDQQWVCHWLLYVDTDGTEAVVATGEPYGFGHELSAEQRRYVEP</sequence>
<comment type="caution">
    <text evidence="1">The sequence shown here is derived from an EMBL/GenBank/DDBJ whole genome shotgun (WGS) entry which is preliminary data.</text>
</comment>
<organism evidence="1 2">
    <name type="scientific">Solirubrobacter phytolaccae</name>
    <dbReference type="NCBI Taxonomy" id="1404360"/>
    <lineage>
        <taxon>Bacteria</taxon>
        <taxon>Bacillati</taxon>
        <taxon>Actinomycetota</taxon>
        <taxon>Thermoleophilia</taxon>
        <taxon>Solirubrobacterales</taxon>
        <taxon>Solirubrobacteraceae</taxon>
        <taxon>Solirubrobacter</taxon>
    </lineage>
</organism>
<evidence type="ECO:0000313" key="2">
    <source>
        <dbReference type="Proteomes" id="UP001147653"/>
    </source>
</evidence>
<protein>
    <submittedName>
        <fullName evidence="1">Uncharacterized protein</fullName>
    </submittedName>
</protein>
<dbReference type="RefSeq" id="WP_270023670.1">
    <property type="nucleotide sequence ID" value="NZ_JAPDDP010000004.1"/>
</dbReference>
<dbReference type="AlphaFoldDB" id="A0A9X3NB18"/>
<evidence type="ECO:0000313" key="1">
    <source>
        <dbReference type="EMBL" id="MDA0179397.1"/>
    </source>
</evidence>
<gene>
    <name evidence="1" type="ORF">OJ997_03740</name>
</gene>
<keyword evidence="2" id="KW-1185">Reference proteome</keyword>
<dbReference type="Proteomes" id="UP001147653">
    <property type="component" value="Unassembled WGS sequence"/>
</dbReference>